<dbReference type="HOGENOM" id="CLU_009834_7_2_0"/>
<evidence type="ECO:0000256" key="2">
    <source>
        <dbReference type="ARBA" id="ARBA00023239"/>
    </source>
</evidence>
<dbReference type="AlphaFoldDB" id="I0HYU1"/>
<dbReference type="PROSITE" id="PS00166">
    <property type="entry name" value="ENOYL_COA_HYDRATASE"/>
    <property type="match status" value="1"/>
</dbReference>
<dbReference type="eggNOG" id="COG1024">
    <property type="taxonomic scope" value="Bacteria"/>
</dbReference>
<dbReference type="FunFam" id="1.10.12.10:FF:000001">
    <property type="entry name" value="Probable enoyl-CoA hydratase, mitochondrial"/>
    <property type="match status" value="1"/>
</dbReference>
<accession>I0HYU1</accession>
<protein>
    <submittedName>
        <fullName evidence="4">Enoyl-CoA hydratase</fullName>
    </submittedName>
</protein>
<dbReference type="RefSeq" id="WP_014431421.1">
    <property type="nucleotide sequence ID" value="NC_017079.1"/>
</dbReference>
<gene>
    <name evidence="4" type="primary">paaG</name>
    <name evidence="4" type="ordered locus">CLDAP_01390</name>
</gene>
<dbReference type="PANTHER" id="PTHR43459">
    <property type="entry name" value="ENOYL-COA HYDRATASE"/>
    <property type="match status" value="1"/>
</dbReference>
<dbReference type="PANTHER" id="PTHR43459:SF1">
    <property type="entry name" value="EG:BACN32G11.4 PROTEIN"/>
    <property type="match status" value="1"/>
</dbReference>
<dbReference type="Gene3D" id="1.10.12.10">
    <property type="entry name" value="Lyase 2-enoyl-coa Hydratase, Chain A, domain 2"/>
    <property type="match status" value="1"/>
</dbReference>
<dbReference type="InterPro" id="IPR029045">
    <property type="entry name" value="ClpP/crotonase-like_dom_sf"/>
</dbReference>
<dbReference type="Gene3D" id="3.90.226.10">
    <property type="entry name" value="2-enoyl-CoA Hydratase, Chain A, domain 1"/>
    <property type="match status" value="1"/>
</dbReference>
<name>I0HYU1_CALAS</name>
<dbReference type="Pfam" id="PF00378">
    <property type="entry name" value="ECH_1"/>
    <property type="match status" value="1"/>
</dbReference>
<dbReference type="STRING" id="926550.CLDAP_01390"/>
<evidence type="ECO:0000256" key="1">
    <source>
        <dbReference type="ARBA" id="ARBA00005254"/>
    </source>
</evidence>
<dbReference type="InterPro" id="IPR018376">
    <property type="entry name" value="Enoyl-CoA_hyd/isom_CS"/>
</dbReference>
<dbReference type="PATRIC" id="fig|926550.5.peg.152"/>
<comment type="similarity">
    <text evidence="1 3">Belongs to the enoyl-CoA hydratase/isomerase family.</text>
</comment>
<dbReference type="InterPro" id="IPR001753">
    <property type="entry name" value="Enoyl-CoA_hydra/iso"/>
</dbReference>
<dbReference type="EMBL" id="AP012337">
    <property type="protein sequence ID" value="BAL98178.1"/>
    <property type="molecule type" value="Genomic_DNA"/>
</dbReference>
<dbReference type="Proteomes" id="UP000007880">
    <property type="component" value="Chromosome"/>
</dbReference>
<evidence type="ECO:0000256" key="3">
    <source>
        <dbReference type="RuleBase" id="RU003707"/>
    </source>
</evidence>
<evidence type="ECO:0000313" key="4">
    <source>
        <dbReference type="EMBL" id="BAL98178.1"/>
    </source>
</evidence>
<organism evidence="4 5">
    <name type="scientific">Caldilinea aerophila (strain DSM 14535 / JCM 11387 / NBRC 104270 / STL-6-O1)</name>
    <dbReference type="NCBI Taxonomy" id="926550"/>
    <lineage>
        <taxon>Bacteria</taxon>
        <taxon>Bacillati</taxon>
        <taxon>Chloroflexota</taxon>
        <taxon>Caldilineae</taxon>
        <taxon>Caldilineales</taxon>
        <taxon>Caldilineaceae</taxon>
        <taxon>Caldilinea</taxon>
    </lineage>
</organism>
<proteinExistence type="inferred from homology"/>
<dbReference type="CDD" id="cd06558">
    <property type="entry name" value="crotonase-like"/>
    <property type="match status" value="1"/>
</dbReference>
<sequence>MTTDYKTVLYSVEDAVAVIRMNRPERRNAFTPEMLTELNDAFHRAEQDSAVRVIVLTGEGPTFSAGQDLSIFTGEVNAANVREAIKTYYKPLILRMTSMPKIVIGAINGGAAGAGASVALACDLRIMDEDGYLLQAFSNIGLVPDAGSTWFMARMVGYSRALQFCIEAERISAPRCLQLGLCNQIVAGSFLMHKAMEWAKTLAQRPSKALGWTKQALNASMHSSLEAAIDYEADLQALAIATQDHKEGVMAFLQKRAPVFRGE</sequence>
<keyword evidence="2" id="KW-0456">Lyase</keyword>
<dbReference type="KEGG" id="cap:CLDAP_01390"/>
<dbReference type="GO" id="GO:0016836">
    <property type="term" value="F:hydro-lyase activity"/>
    <property type="evidence" value="ECO:0007669"/>
    <property type="project" value="UniProtKB-ARBA"/>
</dbReference>
<dbReference type="InterPro" id="IPR014748">
    <property type="entry name" value="Enoyl-CoA_hydra_C"/>
</dbReference>
<keyword evidence="5" id="KW-1185">Reference proteome</keyword>
<dbReference type="SUPFAM" id="SSF52096">
    <property type="entry name" value="ClpP/crotonase"/>
    <property type="match status" value="1"/>
</dbReference>
<evidence type="ECO:0000313" key="5">
    <source>
        <dbReference type="Proteomes" id="UP000007880"/>
    </source>
</evidence>
<dbReference type="OrthoDB" id="9771883at2"/>
<reference evidence="4 5" key="1">
    <citation type="submission" date="2012-02" db="EMBL/GenBank/DDBJ databases">
        <title>Complete genome sequence of Caldilinea aerophila DSM 14535 (= NBRC 102666).</title>
        <authorList>
            <person name="Oguchi A."/>
            <person name="Hosoyama A."/>
            <person name="Sekine M."/>
            <person name="Fukai R."/>
            <person name="Kato Y."/>
            <person name="Nakamura S."/>
            <person name="Hanada S."/>
            <person name="Yamazaki S."/>
            <person name="Fujita N."/>
        </authorList>
    </citation>
    <scope>NUCLEOTIDE SEQUENCE [LARGE SCALE GENOMIC DNA]</scope>
    <source>
        <strain evidence="5">DSM 14535 / JCM 11387 / NBRC 104270 / STL-6-O1</strain>
    </source>
</reference>